<evidence type="ECO:0000313" key="4">
    <source>
        <dbReference type="Proteomes" id="UP000250241"/>
    </source>
</evidence>
<name>A0A2Z5QVR1_9MICC</name>
<keyword evidence="4" id="KW-1185">Reference proteome</keyword>
<dbReference type="PANTHER" id="PTHR48100:SF59">
    <property type="entry name" value="ADENOSYLCOBALAMIN_ALPHA-RIBAZOLE PHOSPHATASE"/>
    <property type="match status" value="1"/>
</dbReference>
<dbReference type="PANTHER" id="PTHR48100">
    <property type="entry name" value="BROAD-SPECIFICITY PHOSPHATASE YOR283W-RELATED"/>
    <property type="match status" value="1"/>
</dbReference>
<dbReference type="SUPFAM" id="SSF53254">
    <property type="entry name" value="Phosphoglycerate mutase-like"/>
    <property type="match status" value="1"/>
</dbReference>
<gene>
    <name evidence="3" type="ORF">RA11412_0171</name>
</gene>
<dbReference type="CDD" id="cd07067">
    <property type="entry name" value="HP_PGM_like"/>
    <property type="match status" value="1"/>
</dbReference>
<dbReference type="InterPro" id="IPR029033">
    <property type="entry name" value="His_PPase_superfam"/>
</dbReference>
<dbReference type="KEGG" id="raj:RA11412_0171"/>
<dbReference type="SMART" id="SM00855">
    <property type="entry name" value="PGAM"/>
    <property type="match status" value="1"/>
</dbReference>
<dbReference type="Gene3D" id="3.40.50.1240">
    <property type="entry name" value="Phosphoglycerate mutase-like"/>
    <property type="match status" value="1"/>
</dbReference>
<sequence length="120" mass="13179">MLRHGLTDWNIEHRFQGNTDIPLNDAGREQVRGALTEFAALASDGVPVDGVVSSPLVRAVESGKIIAEGLGVPYLGAYEGLQERGFGELEGLVATPSWWRMPAAVRTRRLSRVRSLWRVP</sequence>
<protein>
    <submittedName>
        <fullName evidence="3">Phosphoglycerate mutase</fullName>
    </submittedName>
</protein>
<organism evidence="3 4">
    <name type="scientific">Rothia aeria</name>
    <dbReference type="NCBI Taxonomy" id="172042"/>
    <lineage>
        <taxon>Bacteria</taxon>
        <taxon>Bacillati</taxon>
        <taxon>Actinomycetota</taxon>
        <taxon>Actinomycetes</taxon>
        <taxon>Micrococcales</taxon>
        <taxon>Micrococcaceae</taxon>
        <taxon>Rothia</taxon>
    </lineage>
</organism>
<dbReference type="InterPro" id="IPR013078">
    <property type="entry name" value="His_Pase_superF_clade-1"/>
</dbReference>
<dbReference type="Pfam" id="PF00300">
    <property type="entry name" value="His_Phos_1"/>
    <property type="match status" value="1"/>
</dbReference>
<evidence type="ECO:0000313" key="3">
    <source>
        <dbReference type="EMBL" id="BAV86470.1"/>
    </source>
</evidence>
<feature type="binding site" evidence="2">
    <location>
        <position position="58"/>
    </location>
    <ligand>
        <name>substrate</name>
    </ligand>
</feature>
<dbReference type="InterPro" id="IPR050275">
    <property type="entry name" value="PGM_Phosphatase"/>
</dbReference>
<accession>A0A2Z5QVR1</accession>
<dbReference type="GO" id="GO:0005737">
    <property type="term" value="C:cytoplasm"/>
    <property type="evidence" value="ECO:0007669"/>
    <property type="project" value="TreeGrafter"/>
</dbReference>
<dbReference type="Proteomes" id="UP000250241">
    <property type="component" value="Chromosome"/>
</dbReference>
<dbReference type="GO" id="GO:0016791">
    <property type="term" value="F:phosphatase activity"/>
    <property type="evidence" value="ECO:0007669"/>
    <property type="project" value="TreeGrafter"/>
</dbReference>
<proteinExistence type="predicted"/>
<dbReference type="EMBL" id="AP017895">
    <property type="protein sequence ID" value="BAV86470.1"/>
    <property type="molecule type" value="Genomic_DNA"/>
</dbReference>
<feature type="binding site" evidence="2">
    <location>
        <begin position="3"/>
        <end position="10"/>
    </location>
    <ligand>
        <name>substrate</name>
    </ligand>
</feature>
<evidence type="ECO:0000256" key="1">
    <source>
        <dbReference type="PIRSR" id="PIRSR613078-1"/>
    </source>
</evidence>
<reference evidence="3 4" key="1">
    <citation type="submission" date="2016-10" db="EMBL/GenBank/DDBJ databases">
        <title>Genome sequence of Rothia aeria strain JCM11412.</title>
        <authorList>
            <person name="Nambu T."/>
        </authorList>
    </citation>
    <scope>NUCLEOTIDE SEQUENCE [LARGE SCALE GENOMIC DNA]</scope>
    <source>
        <strain evidence="3 4">JCM 11412</strain>
    </source>
</reference>
<feature type="active site" description="Proton donor/acceptor" evidence="1">
    <location>
        <position position="83"/>
    </location>
</feature>
<evidence type="ECO:0000256" key="2">
    <source>
        <dbReference type="PIRSR" id="PIRSR613078-2"/>
    </source>
</evidence>
<dbReference type="AlphaFoldDB" id="A0A2Z5QVR1"/>
<feature type="active site" description="Tele-phosphohistidine intermediate" evidence="1">
    <location>
        <position position="4"/>
    </location>
</feature>